<dbReference type="Gene3D" id="3.30.1120.70">
    <property type="match status" value="1"/>
</dbReference>
<reference evidence="2" key="1">
    <citation type="journal article" date="2021" name="Front. Microbiol.">
        <title>Comprehensive Comparative Genomics and Phenotyping of Methylobacterium Species.</title>
        <authorList>
            <person name="Alessa O."/>
            <person name="Ogura Y."/>
            <person name="Fujitani Y."/>
            <person name="Takami H."/>
            <person name="Hayashi T."/>
            <person name="Sahin N."/>
            <person name="Tani A."/>
        </authorList>
    </citation>
    <scope>NUCLEOTIDE SEQUENCE</scope>
    <source>
        <strain evidence="2">DSM 17168</strain>
    </source>
</reference>
<feature type="compositionally biased region" description="Low complexity" evidence="1">
    <location>
        <begin position="399"/>
        <end position="411"/>
    </location>
</feature>
<dbReference type="Gene3D" id="3.40.140.120">
    <property type="match status" value="1"/>
</dbReference>
<name>A0ABQ4SGH7_9HYPH</name>
<dbReference type="EMBL" id="BPQQ01000031">
    <property type="protein sequence ID" value="GJE00894.1"/>
    <property type="molecule type" value="Genomic_DNA"/>
</dbReference>
<sequence>MTPTITASFGSFETKAAPAASGVAGPEPWLLEMWGAVPALAGPAVTPASAMSCMPVKAAVELIAGALGTVPAGIFRSEGGGKTLDASHPAHPLVALDACPWMTAGKMREQLTTDALLTGNGVARANVVEDRVVELNPLRPGQVDIEFDPITTEPHYRVQWIGGSEVLRHDQVMHVSAPCSLNGVSGTAPIVHARQAISLALALEAHAARLFARGGRPSGLLRLDQHATSDTIKQIGATWSALNAGDQSGKTAVLPKGVLFEQLGLSSVDAQFMELRTFAIHEIARAFNVPPTLLAELSKSTLNNSEVLGRQFVQFTLLPWVQAFQDAYRRLLIPVQDRQTYSVIFDLDDLLRADSTARAALITALRSTGSATANDVRALQGLPSRPDGDRLENPYTTSNAAPAANPAPSDD</sequence>
<protein>
    <recommendedName>
        <fullName evidence="4">Phage portal protein</fullName>
    </recommendedName>
</protein>
<evidence type="ECO:0000313" key="3">
    <source>
        <dbReference type="Proteomes" id="UP001055153"/>
    </source>
</evidence>
<dbReference type="NCBIfam" id="TIGR01537">
    <property type="entry name" value="portal_HK97"/>
    <property type="match status" value="1"/>
</dbReference>
<keyword evidence="3" id="KW-1185">Reference proteome</keyword>
<proteinExistence type="predicted"/>
<comment type="caution">
    <text evidence="2">The sequence shown here is derived from an EMBL/GenBank/DDBJ whole genome shotgun (WGS) entry which is preliminary data.</text>
</comment>
<dbReference type="Gene3D" id="1.20.1270.210">
    <property type="match status" value="1"/>
</dbReference>
<dbReference type="InterPro" id="IPR006427">
    <property type="entry name" value="Portal_HK97"/>
</dbReference>
<accession>A0ABQ4SGH7</accession>
<reference evidence="2" key="2">
    <citation type="submission" date="2021-08" db="EMBL/GenBank/DDBJ databases">
        <authorList>
            <person name="Tani A."/>
            <person name="Ola A."/>
            <person name="Ogura Y."/>
            <person name="Katsura K."/>
            <person name="Hayashi T."/>
        </authorList>
    </citation>
    <scope>NUCLEOTIDE SEQUENCE</scope>
    <source>
        <strain evidence="2">DSM 17168</strain>
    </source>
</reference>
<evidence type="ECO:0008006" key="4">
    <source>
        <dbReference type="Google" id="ProtNLM"/>
    </source>
</evidence>
<dbReference type="Pfam" id="PF04860">
    <property type="entry name" value="Phage_portal"/>
    <property type="match status" value="1"/>
</dbReference>
<organism evidence="2 3">
    <name type="scientific">Methylobacterium isbiliense</name>
    <dbReference type="NCBI Taxonomy" id="315478"/>
    <lineage>
        <taxon>Bacteria</taxon>
        <taxon>Pseudomonadati</taxon>
        <taxon>Pseudomonadota</taxon>
        <taxon>Alphaproteobacteria</taxon>
        <taxon>Hyphomicrobiales</taxon>
        <taxon>Methylobacteriaceae</taxon>
        <taxon>Methylobacterium</taxon>
    </lineage>
</organism>
<feature type="region of interest" description="Disordered" evidence="1">
    <location>
        <begin position="379"/>
        <end position="411"/>
    </location>
</feature>
<dbReference type="RefSeq" id="WP_238235705.1">
    <property type="nucleotide sequence ID" value="NZ_BPQQ01000031.1"/>
</dbReference>
<evidence type="ECO:0000313" key="2">
    <source>
        <dbReference type="EMBL" id="GJE00894.1"/>
    </source>
</evidence>
<dbReference type="Proteomes" id="UP001055153">
    <property type="component" value="Unassembled WGS sequence"/>
</dbReference>
<gene>
    <name evidence="2" type="ORF">GMJLKIPL_2821</name>
</gene>
<dbReference type="InterPro" id="IPR006944">
    <property type="entry name" value="Phage/GTA_portal"/>
</dbReference>
<evidence type="ECO:0000256" key="1">
    <source>
        <dbReference type="SAM" id="MobiDB-lite"/>
    </source>
</evidence>